<dbReference type="PANTHER" id="PTHR11476">
    <property type="entry name" value="HISTIDYL-TRNA SYNTHETASE"/>
    <property type="match status" value="1"/>
</dbReference>
<dbReference type="InterPro" id="IPR041715">
    <property type="entry name" value="HisRS-like_core"/>
</dbReference>
<name>A0ABV1EP34_9FIRM</name>
<dbReference type="Proteomes" id="UP001440599">
    <property type="component" value="Unassembled WGS sequence"/>
</dbReference>
<accession>A0ABV1EP34</accession>
<evidence type="ECO:0000259" key="1">
    <source>
        <dbReference type="Pfam" id="PF13393"/>
    </source>
</evidence>
<reference evidence="2 3" key="1">
    <citation type="submission" date="2024-03" db="EMBL/GenBank/DDBJ databases">
        <title>Human intestinal bacterial collection.</title>
        <authorList>
            <person name="Pauvert C."/>
            <person name="Hitch T.C.A."/>
            <person name="Clavel T."/>
        </authorList>
    </citation>
    <scope>NUCLEOTIDE SEQUENCE [LARGE SCALE GENOMIC DNA]</scope>
    <source>
        <strain evidence="2 3">CLA-AP-H34</strain>
    </source>
</reference>
<protein>
    <submittedName>
        <fullName evidence="2">ATP phosphoribosyltransferase regulatory subunit</fullName>
    </submittedName>
</protein>
<feature type="domain" description="Class II Histidinyl-tRNA synthetase (HisRS)-like catalytic core" evidence="1">
    <location>
        <begin position="2"/>
        <end position="284"/>
    </location>
</feature>
<sequence>MLEARLNQLYEQYGYRKFRMSKFEEYDLYAQNKDFLKRGHIITFTDADGSLKALRPDVTLSIIKNNSGDGEKVYYNENVYREVGGTFREILQVGVESVGQIDPYAQAEVIALAARSLACFSPTYVLALSDVSFVACLLDQLELSGAVREQVLALIAQKNAPGIQAMAQAGVLSQRAAEELLELMDLYAPLKEGIARAGRLAGASAGWDTLRQLSLTAAILDRFGLAGQVRLDFSLVNSMDYYNGVIFQGFLPDVPASVLSGGRYDNLPRKMGRQVGAIGFALSMGLLEQHMGGERRYDADLLLTYGPDADLAELAAFAEAIRAGGRTVRCEREGSGSQLRCRTQARYGNGMTLEEVPV</sequence>
<dbReference type="Gene3D" id="3.30.930.10">
    <property type="entry name" value="Bira Bifunctional Protein, Domain 2"/>
    <property type="match status" value="1"/>
</dbReference>
<dbReference type="InterPro" id="IPR004516">
    <property type="entry name" value="HisRS/HisZ"/>
</dbReference>
<keyword evidence="2" id="KW-0808">Transferase</keyword>
<keyword evidence="3" id="KW-1185">Reference proteome</keyword>
<organism evidence="2 3">
    <name type="scientific">Flavonifractor hominis</name>
    <dbReference type="NCBI Taxonomy" id="3133178"/>
    <lineage>
        <taxon>Bacteria</taxon>
        <taxon>Bacillati</taxon>
        <taxon>Bacillota</taxon>
        <taxon>Clostridia</taxon>
        <taxon>Eubacteriales</taxon>
        <taxon>Oscillospiraceae</taxon>
        <taxon>Flavonifractor</taxon>
    </lineage>
</organism>
<dbReference type="SUPFAM" id="SSF55681">
    <property type="entry name" value="Class II aaRS and biotin synthetases"/>
    <property type="match status" value="1"/>
</dbReference>
<dbReference type="PIRSF" id="PIRSF001549">
    <property type="entry name" value="His-tRNA_synth"/>
    <property type="match status" value="1"/>
</dbReference>
<dbReference type="GO" id="GO:0016757">
    <property type="term" value="F:glycosyltransferase activity"/>
    <property type="evidence" value="ECO:0007669"/>
    <property type="project" value="UniProtKB-KW"/>
</dbReference>
<proteinExistence type="predicted"/>
<dbReference type="Pfam" id="PF13393">
    <property type="entry name" value="tRNA-synt_His"/>
    <property type="match status" value="1"/>
</dbReference>
<dbReference type="InterPro" id="IPR045864">
    <property type="entry name" value="aa-tRNA-synth_II/BPL/LPL"/>
</dbReference>
<comment type="caution">
    <text evidence="2">The sequence shown here is derived from an EMBL/GenBank/DDBJ whole genome shotgun (WGS) entry which is preliminary data.</text>
</comment>
<dbReference type="PANTHER" id="PTHR11476:SF7">
    <property type="entry name" value="HISTIDINE--TRNA LIGASE"/>
    <property type="match status" value="1"/>
</dbReference>
<evidence type="ECO:0000313" key="3">
    <source>
        <dbReference type="Proteomes" id="UP001440599"/>
    </source>
</evidence>
<evidence type="ECO:0000313" key="2">
    <source>
        <dbReference type="EMBL" id="MEQ2456356.1"/>
    </source>
</evidence>
<dbReference type="EMBL" id="JBBMFT010000003">
    <property type="protein sequence ID" value="MEQ2456356.1"/>
    <property type="molecule type" value="Genomic_DNA"/>
</dbReference>
<dbReference type="RefSeq" id="WP_349139955.1">
    <property type="nucleotide sequence ID" value="NZ_JBBMFT010000003.1"/>
</dbReference>
<keyword evidence="2" id="KW-0328">Glycosyltransferase</keyword>
<gene>
    <name evidence="2" type="ORF">WMO45_07470</name>
</gene>